<sequence>MRVAFILGAISLLASSAEAGSRLWEVNQARASNIAADLKKRAVSIRPGNDHDDNGAVRRWPDKTLSFAFENSKANNKLKGIFHEAQEIWGVLRENGFSYNEVSMSKCKSYRDECLVITYNDKGILSSTVGIPPVNKAKDKSYVGPVMRLSDKEENVGNLNANVNAAHELGHAWGLYHEHQVDKWWKTSDLGEIGWLYLYTGDVFHTANYHCKNLKDYDTARDKLAKSLGKNSRDDLDEQDVAKLCRRYSEASKFGFSAMEWVPLQRETMDVDAEFDKDSLMLYPSGAGGIVDGDGADPRRPILTYAEDERIPIRHGPSTQDIGKLLALYGTEYRGTSKLLNDKDSSWKRELKKVRSKLSIKGGDTAQGLC</sequence>
<proteinExistence type="predicted"/>
<reference evidence="2 3" key="1">
    <citation type="journal article" date="2025" name="Microbiol. Resour. Announc.">
        <title>Draft genome sequences for Neonectria magnoliae and Neonectria punicea, canker pathogens of Liriodendron tulipifera and Acer saccharum in West Virginia.</title>
        <authorList>
            <person name="Petronek H.M."/>
            <person name="Kasson M.T."/>
            <person name="Metheny A.M."/>
            <person name="Stauder C.M."/>
            <person name="Lovett B."/>
            <person name="Lynch S.C."/>
            <person name="Garnas J.R."/>
            <person name="Kasson L.R."/>
            <person name="Stajich J.E."/>
        </authorList>
    </citation>
    <scope>NUCLEOTIDE SEQUENCE [LARGE SCALE GENOMIC DNA]</scope>
    <source>
        <strain evidence="2 3">NRRL 64653</strain>
    </source>
</reference>
<dbReference type="InterPro" id="IPR024079">
    <property type="entry name" value="MetalloPept_cat_dom_sf"/>
</dbReference>
<feature type="signal peptide" evidence="1">
    <location>
        <begin position="1"/>
        <end position="19"/>
    </location>
</feature>
<feature type="chain" id="PRO_5045082797" description="Peptidase metallopeptidase domain-containing protein" evidence="1">
    <location>
        <begin position="20"/>
        <end position="370"/>
    </location>
</feature>
<evidence type="ECO:0008006" key="4">
    <source>
        <dbReference type="Google" id="ProtNLM"/>
    </source>
</evidence>
<name>A0ABR1HVP8_9HYPO</name>
<comment type="caution">
    <text evidence="2">The sequence shown here is derived from an EMBL/GenBank/DDBJ whole genome shotgun (WGS) entry which is preliminary data.</text>
</comment>
<protein>
    <recommendedName>
        <fullName evidence="4">Peptidase metallopeptidase domain-containing protein</fullName>
    </recommendedName>
</protein>
<evidence type="ECO:0000313" key="2">
    <source>
        <dbReference type="EMBL" id="KAK7425111.1"/>
    </source>
</evidence>
<dbReference type="EMBL" id="JAZAVJ010000001">
    <property type="protein sequence ID" value="KAK7425111.1"/>
    <property type="molecule type" value="Genomic_DNA"/>
</dbReference>
<accession>A0ABR1HVP8</accession>
<gene>
    <name evidence="2" type="ORF">QQX98_000025</name>
</gene>
<dbReference type="Gene3D" id="3.40.390.10">
    <property type="entry name" value="Collagenase (Catalytic Domain)"/>
    <property type="match status" value="1"/>
</dbReference>
<evidence type="ECO:0000256" key="1">
    <source>
        <dbReference type="SAM" id="SignalP"/>
    </source>
</evidence>
<evidence type="ECO:0000313" key="3">
    <source>
        <dbReference type="Proteomes" id="UP001498476"/>
    </source>
</evidence>
<keyword evidence="3" id="KW-1185">Reference proteome</keyword>
<dbReference type="Proteomes" id="UP001498476">
    <property type="component" value="Unassembled WGS sequence"/>
</dbReference>
<organism evidence="2 3">
    <name type="scientific">Neonectria punicea</name>
    <dbReference type="NCBI Taxonomy" id="979145"/>
    <lineage>
        <taxon>Eukaryota</taxon>
        <taxon>Fungi</taxon>
        <taxon>Dikarya</taxon>
        <taxon>Ascomycota</taxon>
        <taxon>Pezizomycotina</taxon>
        <taxon>Sordariomycetes</taxon>
        <taxon>Hypocreomycetidae</taxon>
        <taxon>Hypocreales</taxon>
        <taxon>Nectriaceae</taxon>
        <taxon>Neonectria</taxon>
    </lineage>
</organism>
<keyword evidence="1" id="KW-0732">Signal</keyword>
<dbReference type="SUPFAM" id="SSF55486">
    <property type="entry name" value="Metalloproteases ('zincins'), catalytic domain"/>
    <property type="match status" value="1"/>
</dbReference>